<evidence type="ECO:0000313" key="1">
    <source>
        <dbReference type="EMBL" id="KNC69621.1"/>
    </source>
</evidence>
<evidence type="ECO:0000313" key="2">
    <source>
        <dbReference type="Proteomes" id="UP000054560"/>
    </source>
</evidence>
<dbReference type="Proteomes" id="UP000054560">
    <property type="component" value="Unassembled WGS sequence"/>
</dbReference>
<feature type="non-terminal residue" evidence="1">
    <location>
        <position position="1"/>
    </location>
</feature>
<gene>
    <name evidence="1" type="ORF">SARC_17866</name>
</gene>
<organism evidence="1 2">
    <name type="scientific">Sphaeroforma arctica JP610</name>
    <dbReference type="NCBI Taxonomy" id="667725"/>
    <lineage>
        <taxon>Eukaryota</taxon>
        <taxon>Ichthyosporea</taxon>
        <taxon>Ichthyophonida</taxon>
        <taxon>Sphaeroforma</taxon>
    </lineage>
</organism>
<accession>A0A0L0EYZ9</accession>
<dbReference type="RefSeq" id="XP_014143523.1">
    <property type="nucleotide sequence ID" value="XM_014288048.1"/>
</dbReference>
<name>A0A0L0EYZ9_9EUKA</name>
<protein>
    <submittedName>
        <fullName evidence="1">Uncharacterized protein</fullName>
    </submittedName>
</protein>
<reference evidence="1 2" key="1">
    <citation type="submission" date="2011-02" db="EMBL/GenBank/DDBJ databases">
        <title>The Genome Sequence of Sphaeroforma arctica JP610.</title>
        <authorList>
            <consortium name="The Broad Institute Genome Sequencing Platform"/>
            <person name="Russ C."/>
            <person name="Cuomo C."/>
            <person name="Young S.K."/>
            <person name="Zeng Q."/>
            <person name="Gargeya S."/>
            <person name="Alvarado L."/>
            <person name="Berlin A."/>
            <person name="Chapman S.B."/>
            <person name="Chen Z."/>
            <person name="Freedman E."/>
            <person name="Gellesch M."/>
            <person name="Goldberg J."/>
            <person name="Griggs A."/>
            <person name="Gujja S."/>
            <person name="Heilman E."/>
            <person name="Heiman D."/>
            <person name="Howarth C."/>
            <person name="Mehta T."/>
            <person name="Neiman D."/>
            <person name="Pearson M."/>
            <person name="Roberts A."/>
            <person name="Saif S."/>
            <person name="Shea T."/>
            <person name="Shenoy N."/>
            <person name="Sisk P."/>
            <person name="Stolte C."/>
            <person name="Sykes S."/>
            <person name="White J."/>
            <person name="Yandava C."/>
            <person name="Burger G."/>
            <person name="Gray M.W."/>
            <person name="Holland P.W.H."/>
            <person name="King N."/>
            <person name="Lang F.B.F."/>
            <person name="Roger A.J."/>
            <person name="Ruiz-Trillo I."/>
            <person name="Haas B."/>
            <person name="Nusbaum C."/>
            <person name="Birren B."/>
        </authorList>
    </citation>
    <scope>NUCLEOTIDE SEQUENCE [LARGE SCALE GENOMIC DNA]</scope>
    <source>
        <strain evidence="1 2">JP610</strain>
    </source>
</reference>
<sequence length="52" mass="5883">ERADKRTTTLALLKDTLGDAEDDYEKCLRAMTSYQSNLISATSFYEQVAGYE</sequence>
<proteinExistence type="predicted"/>
<dbReference type="EMBL" id="KQ254080">
    <property type="protein sequence ID" value="KNC69621.1"/>
    <property type="molecule type" value="Genomic_DNA"/>
</dbReference>
<dbReference type="GeneID" id="25918370"/>
<keyword evidence="2" id="KW-1185">Reference proteome</keyword>
<dbReference type="AlphaFoldDB" id="A0A0L0EYZ9"/>